<dbReference type="PROSITE" id="PS00941">
    <property type="entry name" value="CARBOXYLESTERASE_B_2"/>
    <property type="match status" value="1"/>
</dbReference>
<dbReference type="OrthoDB" id="408631at2759"/>
<evidence type="ECO:0000256" key="4">
    <source>
        <dbReference type="SAM" id="Phobius"/>
    </source>
</evidence>
<comment type="caution">
    <text evidence="6">The sequence shown here is derived from an EMBL/GenBank/DDBJ whole genome shotgun (WGS) entry which is preliminary data.</text>
</comment>
<dbReference type="EC" id="3.1.1.-" evidence="3"/>
<feature type="transmembrane region" description="Helical" evidence="4">
    <location>
        <begin position="20"/>
        <end position="42"/>
    </location>
</feature>
<evidence type="ECO:0000313" key="7">
    <source>
        <dbReference type="Proteomes" id="UP000696280"/>
    </source>
</evidence>
<keyword evidence="4" id="KW-0812">Transmembrane</keyword>
<keyword evidence="7" id="KW-1185">Reference proteome</keyword>
<comment type="similarity">
    <text evidence="1 3">Belongs to the type-B carboxylesterase/lipase family.</text>
</comment>
<dbReference type="InterPro" id="IPR050309">
    <property type="entry name" value="Type-B_Carboxylest/Lipase"/>
</dbReference>
<dbReference type="EMBL" id="CAJVRL010000045">
    <property type="protein sequence ID" value="CAG8952486.1"/>
    <property type="molecule type" value="Genomic_DNA"/>
</dbReference>
<dbReference type="SUPFAM" id="SSF53474">
    <property type="entry name" value="alpha/beta-Hydrolases"/>
    <property type="match status" value="1"/>
</dbReference>
<evidence type="ECO:0000256" key="2">
    <source>
        <dbReference type="ARBA" id="ARBA00022801"/>
    </source>
</evidence>
<gene>
    <name evidence="6" type="ORF">HYFRA_00001233</name>
</gene>
<dbReference type="InterPro" id="IPR029058">
    <property type="entry name" value="AB_hydrolase_fold"/>
</dbReference>
<dbReference type="Gene3D" id="3.40.50.1820">
    <property type="entry name" value="alpha/beta hydrolase"/>
    <property type="match status" value="1"/>
</dbReference>
<dbReference type="Pfam" id="PF00135">
    <property type="entry name" value="COesterase"/>
    <property type="match status" value="1"/>
</dbReference>
<dbReference type="InterPro" id="IPR019826">
    <property type="entry name" value="Carboxylesterase_B_AS"/>
</dbReference>
<evidence type="ECO:0000313" key="6">
    <source>
        <dbReference type="EMBL" id="CAG8952486.1"/>
    </source>
</evidence>
<name>A0A9N9KSU5_9HELO</name>
<evidence type="ECO:0000256" key="3">
    <source>
        <dbReference type="RuleBase" id="RU361235"/>
    </source>
</evidence>
<evidence type="ECO:0000259" key="5">
    <source>
        <dbReference type="Pfam" id="PF00135"/>
    </source>
</evidence>
<dbReference type="AlphaFoldDB" id="A0A9N9KSU5"/>
<keyword evidence="2 3" id="KW-0378">Hydrolase</keyword>
<dbReference type="PROSITE" id="PS00122">
    <property type="entry name" value="CARBOXYLESTERASE_B_1"/>
    <property type="match status" value="1"/>
</dbReference>
<dbReference type="InterPro" id="IPR002018">
    <property type="entry name" value="CarbesteraseB"/>
</dbReference>
<organism evidence="6 7">
    <name type="scientific">Hymenoscyphus fraxineus</name>
    <dbReference type="NCBI Taxonomy" id="746836"/>
    <lineage>
        <taxon>Eukaryota</taxon>
        <taxon>Fungi</taxon>
        <taxon>Dikarya</taxon>
        <taxon>Ascomycota</taxon>
        <taxon>Pezizomycotina</taxon>
        <taxon>Leotiomycetes</taxon>
        <taxon>Helotiales</taxon>
        <taxon>Helotiaceae</taxon>
        <taxon>Hymenoscyphus</taxon>
    </lineage>
</organism>
<evidence type="ECO:0000256" key="1">
    <source>
        <dbReference type="ARBA" id="ARBA00005964"/>
    </source>
</evidence>
<proteinExistence type="inferred from homology"/>
<dbReference type="PANTHER" id="PTHR11559">
    <property type="entry name" value="CARBOXYLESTERASE"/>
    <property type="match status" value="1"/>
</dbReference>
<reference evidence="6" key="1">
    <citation type="submission" date="2021-07" db="EMBL/GenBank/DDBJ databases">
        <authorList>
            <person name="Durling M."/>
        </authorList>
    </citation>
    <scope>NUCLEOTIDE SEQUENCE</scope>
</reference>
<dbReference type="GO" id="GO:0016787">
    <property type="term" value="F:hydrolase activity"/>
    <property type="evidence" value="ECO:0007669"/>
    <property type="project" value="UniProtKB-KW"/>
</dbReference>
<feature type="domain" description="Carboxylesterase type B" evidence="5">
    <location>
        <begin position="54"/>
        <end position="541"/>
    </location>
</feature>
<keyword evidence="4" id="KW-1133">Transmembrane helix</keyword>
<accession>A0A9N9KSU5</accession>
<sequence>MPWPPPPAPLQGKLLTVSTIRAFVCSLLFAMLVTGLVIGLVLGISRAENVCLTVDLGYAKYRGANVKNGVSQWLGMRYAAPPLGDLRWRAPADPLVNTTLQPATARGGVCITSPSTAISDAVKNGVQKEDCLFVNVFAPTDNEGNLPVFINFQGGGLNNLADSTLDANDLINAADHGIVVVTSNYRVGLQGFLASKEIKANGDLNVGLLDQRKMLHWVQKNIHLFGGDPKHVTIGGGSAGGGSVSLHLTAYGGRDDGLFHAAAGESPSHGARYTVDEAQYQYDTIVKRVKCDTAADTLKCLRDLDINTLLLNNGPIVTPGGGGGPPAFPYSSVIDGTFTTDYAYNSYAKGKFVKVPTIYGSCTNEGTTFTPKDPTAFANQTDMDTFLKNNFPKLTPSHLSRAHSLYPVTPSNQYPNRGPYWSATALAYGELRYNCPSMFMSAALPHHGMNASWNYHWDWLSTANALSGDGVTHVAEGASIWGVNEKGNVPGNAIQKYWTSFIRTKNPNTLKAVGAPVWEVFLGGGEGKEGGQRVRFTNRTVGMEGPDEVTRERCGFWSGIGGVLGQ</sequence>
<dbReference type="Proteomes" id="UP000696280">
    <property type="component" value="Unassembled WGS sequence"/>
</dbReference>
<dbReference type="InterPro" id="IPR019819">
    <property type="entry name" value="Carboxylesterase_B_CS"/>
</dbReference>
<protein>
    <recommendedName>
        <fullName evidence="3">Carboxylic ester hydrolase</fullName>
        <ecNumber evidence="3">3.1.1.-</ecNumber>
    </recommendedName>
</protein>
<keyword evidence="4" id="KW-0472">Membrane</keyword>